<dbReference type="InterPro" id="IPR052897">
    <property type="entry name" value="Sec-Metab_Biosynth_Hydrolase"/>
</dbReference>
<dbReference type="AlphaFoldDB" id="A0A9W9I1I3"/>
<dbReference type="GO" id="GO:0017000">
    <property type="term" value="P:antibiotic biosynthetic process"/>
    <property type="evidence" value="ECO:0007669"/>
    <property type="project" value="UniProtKB-ARBA"/>
</dbReference>
<dbReference type="InterPro" id="IPR029058">
    <property type="entry name" value="AB_hydrolase_fold"/>
</dbReference>
<name>A0A9W9I1I3_9EURO</name>
<dbReference type="PANTHER" id="PTHR37017:SF11">
    <property type="entry name" value="ESTERASE_LIPASE_THIOESTERASE DOMAIN-CONTAINING PROTEIN"/>
    <property type="match status" value="1"/>
</dbReference>
<feature type="domain" description="AB hydrolase-1" evidence="2">
    <location>
        <begin position="546"/>
        <end position="723"/>
    </location>
</feature>
<dbReference type="Gene3D" id="3.40.50.1820">
    <property type="entry name" value="alpha/beta hydrolase"/>
    <property type="match status" value="1"/>
</dbReference>
<comment type="caution">
    <text evidence="3">The sequence shown here is derived from an EMBL/GenBank/DDBJ whole genome shotgun (WGS) entry which is preliminary data.</text>
</comment>
<dbReference type="Proteomes" id="UP001146351">
    <property type="component" value="Unassembled WGS sequence"/>
</dbReference>
<keyword evidence="4" id="KW-1185">Reference proteome</keyword>
<gene>
    <name evidence="3" type="ORF">N7492_006537</name>
</gene>
<accession>A0A9W9I1I3</accession>
<dbReference type="GO" id="GO:0072330">
    <property type="term" value="P:monocarboxylic acid biosynthetic process"/>
    <property type="evidence" value="ECO:0007669"/>
    <property type="project" value="UniProtKB-ARBA"/>
</dbReference>
<dbReference type="Pfam" id="PF12697">
    <property type="entry name" value="Abhydrolase_6"/>
    <property type="match status" value="1"/>
</dbReference>
<dbReference type="SUPFAM" id="SSF53474">
    <property type="entry name" value="alpha/beta-Hydrolases"/>
    <property type="match status" value="1"/>
</dbReference>
<dbReference type="InterPro" id="IPR000073">
    <property type="entry name" value="AB_hydrolase_1"/>
</dbReference>
<reference evidence="3" key="2">
    <citation type="journal article" date="2023" name="IMA Fungus">
        <title>Comparative genomic study of the Penicillium genus elucidates a diverse pangenome and 15 lateral gene transfer events.</title>
        <authorList>
            <person name="Petersen C."/>
            <person name="Sorensen T."/>
            <person name="Nielsen M.R."/>
            <person name="Sondergaard T.E."/>
            <person name="Sorensen J.L."/>
            <person name="Fitzpatrick D.A."/>
            <person name="Frisvad J.C."/>
            <person name="Nielsen K.L."/>
        </authorList>
    </citation>
    <scope>NUCLEOTIDE SEQUENCE</scope>
    <source>
        <strain evidence="3">IBT 21917</strain>
    </source>
</reference>
<evidence type="ECO:0000259" key="2">
    <source>
        <dbReference type="Pfam" id="PF12697"/>
    </source>
</evidence>
<proteinExistence type="predicted"/>
<feature type="compositionally biased region" description="Polar residues" evidence="1">
    <location>
        <begin position="46"/>
        <end position="57"/>
    </location>
</feature>
<feature type="region of interest" description="Disordered" evidence="1">
    <location>
        <begin position="32"/>
        <end position="115"/>
    </location>
</feature>
<organism evidence="3 4">
    <name type="scientific">Penicillium capsulatum</name>
    <dbReference type="NCBI Taxonomy" id="69766"/>
    <lineage>
        <taxon>Eukaryota</taxon>
        <taxon>Fungi</taxon>
        <taxon>Dikarya</taxon>
        <taxon>Ascomycota</taxon>
        <taxon>Pezizomycotina</taxon>
        <taxon>Eurotiomycetes</taxon>
        <taxon>Eurotiomycetidae</taxon>
        <taxon>Eurotiales</taxon>
        <taxon>Aspergillaceae</taxon>
        <taxon>Penicillium</taxon>
    </lineage>
</organism>
<dbReference type="EMBL" id="JAPQKO010000005">
    <property type="protein sequence ID" value="KAJ5161145.1"/>
    <property type="molecule type" value="Genomic_DNA"/>
</dbReference>
<dbReference type="PANTHER" id="PTHR37017">
    <property type="entry name" value="AB HYDROLASE-1 DOMAIN-CONTAINING PROTEIN-RELATED"/>
    <property type="match status" value="1"/>
</dbReference>
<dbReference type="OrthoDB" id="1263307at2759"/>
<evidence type="ECO:0000313" key="3">
    <source>
        <dbReference type="EMBL" id="KAJ5161145.1"/>
    </source>
</evidence>
<sequence>MGTSGPNIHEWLMQVPKEKSLVGENANAAVTRFPARALEEPPELKTSPTRPLNSYNGHGNDPSSHHELSTPCMDPENPYERRPRHKTGKDRYDYKAGVRKKPQRSSKPKSKRARARKDILNEEFHASNFTLGRLTLRNSTTTGIFNKGKASSPINTRAEFGFSEAAFLSRKNQAKLPQRVPIDRTTMTPGKKDAHGVQDRTGRETEALLPGMIGTLTDRDCRTAELAIPSVERDTKHTAQEELPVSASIQRGAEVLEKSGSDTPYACSVTDHSVSHQGRALESYLLSLLRVSLFSRQNTTDHPPVRPKRDFCDIEDLKRCLRDRKIHWEVETSGNCDSNPTSQGLYREKEFSTPNRVSDRTSLVCRTENIARNSDVKDMSKSRSISICVDVPTKSNGVCVTETNEHQTFSTRQLEQMNPNEMQATNSVSDQAFFAMLDTAFDAMVNTETEGFNCTQEMPQTWEAYQQPNPSTSTQPFDLTRVYIDPFLHDSVDVDLHDPYDVEEPRALAFSDHYYAPERLRSSVHSDQVGPINYTAEESILTRCPSMTVTLLSNGGPPTTTLADDAEDIRQKYLNGLIAQGKEVVMVMHSFGGVPGTESVKGIARKDRPERNDKSGVIAPVYVASFLIPAGESVMWAALDAVMDIEGNVSFPKNLRDTFFHDVDDETAARHMTCTCLLCTQDKAVPLAAQERMVALPGEGVVSTQACDGGHMAMLSMPQAVADTIHEAASMAKTV</sequence>
<protein>
    <recommendedName>
        <fullName evidence="2">AB hydrolase-1 domain-containing protein</fullName>
    </recommendedName>
</protein>
<evidence type="ECO:0000313" key="4">
    <source>
        <dbReference type="Proteomes" id="UP001146351"/>
    </source>
</evidence>
<feature type="compositionally biased region" description="Basic residues" evidence="1">
    <location>
        <begin position="97"/>
        <end position="115"/>
    </location>
</feature>
<reference evidence="3" key="1">
    <citation type="submission" date="2022-11" db="EMBL/GenBank/DDBJ databases">
        <authorList>
            <person name="Petersen C."/>
        </authorList>
    </citation>
    <scope>NUCLEOTIDE SEQUENCE</scope>
    <source>
        <strain evidence="3">IBT 21917</strain>
    </source>
</reference>
<evidence type="ECO:0000256" key="1">
    <source>
        <dbReference type="SAM" id="MobiDB-lite"/>
    </source>
</evidence>